<dbReference type="EMBL" id="JAPWIE010000002">
    <property type="protein sequence ID" value="MCZ4549508.1"/>
    <property type="molecule type" value="Genomic_DNA"/>
</dbReference>
<comment type="subcellular location">
    <subcellularLocation>
        <location evidence="1">Cell membrane</location>
        <topology evidence="1">Multi-pass membrane protein</topology>
    </subcellularLocation>
</comment>
<dbReference type="InterPro" id="IPR050545">
    <property type="entry name" value="Mycobact_MmpL"/>
</dbReference>
<feature type="transmembrane region" description="Helical" evidence="6">
    <location>
        <begin position="544"/>
        <end position="567"/>
    </location>
</feature>
<dbReference type="PANTHER" id="PTHR33406">
    <property type="entry name" value="MEMBRANE PROTEIN MJ1562-RELATED"/>
    <property type="match status" value="1"/>
</dbReference>
<feature type="transmembrane region" description="Helical" evidence="6">
    <location>
        <begin position="663"/>
        <end position="689"/>
    </location>
</feature>
<evidence type="ECO:0000313" key="9">
    <source>
        <dbReference type="Proteomes" id="UP001067235"/>
    </source>
</evidence>
<feature type="transmembrane region" description="Helical" evidence="6">
    <location>
        <begin position="363"/>
        <end position="385"/>
    </location>
</feature>
<evidence type="ECO:0000256" key="5">
    <source>
        <dbReference type="ARBA" id="ARBA00023136"/>
    </source>
</evidence>
<feature type="transmembrane region" description="Helical" evidence="6">
    <location>
        <begin position="227"/>
        <end position="247"/>
    </location>
</feature>
<evidence type="ECO:0000256" key="6">
    <source>
        <dbReference type="SAM" id="Phobius"/>
    </source>
</evidence>
<feature type="transmembrane region" description="Helical" evidence="6">
    <location>
        <begin position="587"/>
        <end position="608"/>
    </location>
</feature>
<evidence type="ECO:0000313" key="8">
    <source>
        <dbReference type="EMBL" id="MCZ4549508.1"/>
    </source>
</evidence>
<reference evidence="8" key="1">
    <citation type="submission" date="2022-12" db="EMBL/GenBank/DDBJ databases">
        <authorList>
            <person name="Krivoruchko A.V."/>
            <person name="Elkin A."/>
        </authorList>
    </citation>
    <scope>NUCLEOTIDE SEQUENCE</scope>
    <source>
        <strain evidence="8">IEGM 1388</strain>
    </source>
</reference>
<feature type="transmembrane region" description="Helical" evidence="6">
    <location>
        <begin position="519"/>
        <end position="537"/>
    </location>
</feature>
<keyword evidence="3 6" id="KW-0812">Transmembrane</keyword>
<gene>
    <name evidence="8" type="ORF">O4213_05910</name>
</gene>
<dbReference type="Pfam" id="PF03176">
    <property type="entry name" value="MMPL"/>
    <property type="match status" value="2"/>
</dbReference>
<feature type="domain" description="Membrane transport protein MMPL" evidence="7">
    <location>
        <begin position="393"/>
        <end position="697"/>
    </location>
</feature>
<dbReference type="RefSeq" id="WP_301570039.1">
    <property type="nucleotide sequence ID" value="NZ_JAPWIE010000002.1"/>
</dbReference>
<feature type="transmembrane region" description="Helical" evidence="6">
    <location>
        <begin position="629"/>
        <end position="651"/>
    </location>
</feature>
<dbReference type="Gene3D" id="1.20.1640.10">
    <property type="entry name" value="Multidrug efflux transporter AcrB transmembrane domain"/>
    <property type="match status" value="2"/>
</dbReference>
<evidence type="ECO:0000256" key="2">
    <source>
        <dbReference type="ARBA" id="ARBA00022475"/>
    </source>
</evidence>
<evidence type="ECO:0000256" key="3">
    <source>
        <dbReference type="ARBA" id="ARBA00022692"/>
    </source>
</evidence>
<dbReference type="SUPFAM" id="SSF82866">
    <property type="entry name" value="Multidrug efflux transporter AcrB transmembrane domain"/>
    <property type="match status" value="2"/>
</dbReference>
<organism evidence="8 9">
    <name type="scientific">Gordonia rubripertincta</name>
    <name type="common">Rhodococcus corallinus</name>
    <dbReference type="NCBI Taxonomy" id="36822"/>
    <lineage>
        <taxon>Bacteria</taxon>
        <taxon>Bacillati</taxon>
        <taxon>Actinomycetota</taxon>
        <taxon>Actinomycetes</taxon>
        <taxon>Mycobacteriales</taxon>
        <taxon>Gordoniaceae</taxon>
        <taxon>Gordonia</taxon>
    </lineage>
</organism>
<keyword evidence="2" id="KW-1003">Cell membrane</keyword>
<accession>A0ABT4MR87</accession>
<dbReference type="PANTHER" id="PTHR33406:SF13">
    <property type="entry name" value="MEMBRANE PROTEIN YDFJ"/>
    <property type="match status" value="1"/>
</dbReference>
<keyword evidence="9" id="KW-1185">Reference proteome</keyword>
<comment type="caution">
    <text evidence="8">The sequence shown here is derived from an EMBL/GenBank/DDBJ whole genome shotgun (WGS) entry which is preliminary data.</text>
</comment>
<feature type="transmembrane region" description="Helical" evidence="6">
    <location>
        <begin position="299"/>
        <end position="323"/>
    </location>
</feature>
<feature type="transmembrane region" description="Helical" evidence="6">
    <location>
        <begin position="268"/>
        <end position="293"/>
    </location>
</feature>
<protein>
    <submittedName>
        <fullName evidence="8">MMPL family transporter</fullName>
    </submittedName>
</protein>
<feature type="transmembrane region" description="Helical" evidence="6">
    <location>
        <begin position="185"/>
        <end position="215"/>
    </location>
</feature>
<proteinExistence type="predicted"/>
<feature type="domain" description="Membrane transport protein MMPL" evidence="7">
    <location>
        <begin position="88"/>
        <end position="340"/>
    </location>
</feature>
<evidence type="ECO:0000259" key="7">
    <source>
        <dbReference type="Pfam" id="PF03176"/>
    </source>
</evidence>
<feature type="transmembrane region" description="Helical" evidence="6">
    <location>
        <begin position="20"/>
        <end position="41"/>
    </location>
</feature>
<dbReference type="Proteomes" id="UP001067235">
    <property type="component" value="Unassembled WGS sequence"/>
</dbReference>
<keyword evidence="4 6" id="KW-1133">Transmembrane helix</keyword>
<name>A0ABT4MR87_GORRU</name>
<dbReference type="InterPro" id="IPR004869">
    <property type="entry name" value="MMPL_dom"/>
</dbReference>
<sequence length="715" mass="74940">MGRMTRGPQAVARWSARNPWRAIGLWLALVIVAVGFSALIPTQNADDADYRVGQSGRADQMIHEAGLAAPDTEYVLITGDREQAVTAADQLEAELAGSPEVQEISAPVFSPEGTLLSSISLRAPPGDEDPAITDIKAAVRTITADHPELTVGQFGDVSADEAINERVAEDLLSAEMISIPITLGIMLFAFGALIAAGIPVLLAITSVVATIGIYAPISYLVPSEMTASSVVMLIGMAVGVDYSLFYLKREREERRKGHHTIDAVEIAAATSGHSIIVSGVAVIASLAGVYVLGSATFNSLATAAIIVVAVAVVGSLTVLPALLSKLGKWVDRPRVPLLWRVNNRIGEGGISSRIIGPVIRRPMTALLAGLVVMIALAVPAFSMTLRGAGLDTLPQDLPEVQVAQQMNEQFPSEGPSVRVVVTGGDAAAVFGALNTVGADATESGAWTVTGPVITSAGGTTSVLDLASTYPPNDPRTDDALLTLRDSVVPEHVDAVSGAEFAVGGDVAEQYDTTKVQADGLPIVVAVILTLTMLMLIVTFRSPVIALVSTALNLMSVGAAFGVLALVFQHTWAEGFLDFTSNGTVVEWIPMFMLAVLVGLSMDYHVFVLSRIKEGIDKGLPPTVAVRAGVTQTAGVVTSAALVMVSVFALFAAQSMVEMKQMGVGLAVAILIDATIVRLLLLPSILVLLGNRAWWPLRTRTDQPIAPDRQVVPAPV</sequence>
<evidence type="ECO:0000256" key="4">
    <source>
        <dbReference type="ARBA" id="ARBA00022989"/>
    </source>
</evidence>
<evidence type="ECO:0000256" key="1">
    <source>
        <dbReference type="ARBA" id="ARBA00004651"/>
    </source>
</evidence>
<keyword evidence="5 6" id="KW-0472">Membrane</keyword>